<dbReference type="RefSeq" id="WP_175370953.1">
    <property type="nucleotide sequence ID" value="NZ_JABWCS010000200.1"/>
</dbReference>
<gene>
    <name evidence="3" type="ORF">HPT30_08425</name>
</gene>
<dbReference type="Proteomes" id="UP000564806">
    <property type="component" value="Unassembled WGS sequence"/>
</dbReference>
<reference evidence="3" key="1">
    <citation type="submission" date="2020-06" db="EMBL/GenBank/DDBJ databases">
        <title>Paenibacillus sp. nov., isolated from soil.</title>
        <authorList>
            <person name="Seo Y.L."/>
        </authorList>
    </citation>
    <scope>NUCLEOTIDE SEQUENCE [LARGE SCALE GENOMIC DNA]</scope>
    <source>
        <strain evidence="3">JW14</strain>
    </source>
</reference>
<feature type="domain" description="SLH" evidence="2">
    <location>
        <begin position="721"/>
        <end position="783"/>
    </location>
</feature>
<keyword evidence="1" id="KW-0732">Signal</keyword>
<proteinExistence type="predicted"/>
<accession>A0A850EHL7</accession>
<keyword evidence="4" id="KW-1185">Reference proteome</keyword>
<name>A0A850EHL7_9BACL</name>
<dbReference type="Pfam" id="PF16244">
    <property type="entry name" value="DUF4901"/>
    <property type="match status" value="2"/>
</dbReference>
<dbReference type="PROSITE" id="PS51272">
    <property type="entry name" value="SLH"/>
    <property type="match status" value="1"/>
</dbReference>
<evidence type="ECO:0000259" key="2">
    <source>
        <dbReference type="PROSITE" id="PS51272"/>
    </source>
</evidence>
<evidence type="ECO:0000256" key="1">
    <source>
        <dbReference type="SAM" id="SignalP"/>
    </source>
</evidence>
<sequence>MKSNNTTFIQQKTRTALVATVALSLLLPAGLAGAASSGTVSSSTVNVSASAVSDSAANTEVVTADPSKVKFSKEAAIAKVKELFPILKDATVNSTELGSTNSYPPRPNQMIWNTQWQYQDGNSGYGFNSEVDALNGDLINIHLYFFNQNNESYYPPKVTEAQALEKARAFIAKAAASIKSSDLKLQESPLYDYGNALFGPVRYNFTFNLLKNGLPSSGDYLSITVDGNGEVVGFNKSSDNLAYPSAVPKVTQAQAEKSLRDSFDVGLYYNPIYKNGVPDSWILSWSPVEQALYAVDAATGKRLTEEGITASSSPVTYTAVPQAKEVFKSQGSAELTAEQAAKLVEKVGYIPAGRKLTNKWLNDSYPSPGHKVWRLTWDEGQRGFGPGFPSQSSAEIDAVSGEIISFQTEQYNFSEDGKPKTPAAPAGAKKLTATEAAQKATALINALYPQASSVLKQVEYGSEWSTLPDGTGYRYQYILQHNGIPVSGSTISLSLDVYGRLQTYYGNRLNTDKITQEPVAKITKQDALEKYAKQYKVELQYKRTGGYAFNNSYVEPKLTLVYALVPTEEKNSYEALNAVTGQWTTIYSNPVKKGSEASDIKGHAAEQQLTELLKYGVFEADENGKLNPDQEITAGDLISYLAKATQPYYTNYNNGSERKAVAGTSVDSPYYDAVSFAVQSGWISKDTAFQADKKLTREQLAVLLTSFVKYSKISAYLDKDATVEQFSDASAIVNKGAVAITVKLGLLKDEGGKFNPGQNVTKAQVATIIMKLVELQGKTDQAIGSGSRY</sequence>
<feature type="signal peptide" evidence="1">
    <location>
        <begin position="1"/>
        <end position="34"/>
    </location>
</feature>
<dbReference type="Pfam" id="PF00395">
    <property type="entry name" value="SLH"/>
    <property type="match status" value="2"/>
</dbReference>
<feature type="chain" id="PRO_5032516368" evidence="1">
    <location>
        <begin position="35"/>
        <end position="789"/>
    </location>
</feature>
<organism evidence="3 4">
    <name type="scientific">Paenibacillus agri</name>
    <dbReference type="NCBI Taxonomy" id="2744309"/>
    <lineage>
        <taxon>Bacteria</taxon>
        <taxon>Bacillati</taxon>
        <taxon>Bacillota</taxon>
        <taxon>Bacilli</taxon>
        <taxon>Bacillales</taxon>
        <taxon>Paenibacillaceae</taxon>
        <taxon>Paenibacillus</taxon>
    </lineage>
</organism>
<dbReference type="AlphaFoldDB" id="A0A850EHL7"/>
<protein>
    <submittedName>
        <fullName evidence="3">S-layer homology domain-containing protein</fullName>
    </submittedName>
</protein>
<evidence type="ECO:0000313" key="4">
    <source>
        <dbReference type="Proteomes" id="UP000564806"/>
    </source>
</evidence>
<comment type="caution">
    <text evidence="3">The sequence shown here is derived from an EMBL/GenBank/DDBJ whole genome shotgun (WGS) entry which is preliminary data.</text>
</comment>
<dbReference type="InterPro" id="IPR001119">
    <property type="entry name" value="SLH_dom"/>
</dbReference>
<dbReference type="InterPro" id="IPR032599">
    <property type="entry name" value="YcdB/YcdC_rep_domain"/>
</dbReference>
<dbReference type="EMBL" id="JABWCS010000200">
    <property type="protein sequence ID" value="NUU60368.1"/>
    <property type="molecule type" value="Genomic_DNA"/>
</dbReference>
<evidence type="ECO:0000313" key="3">
    <source>
        <dbReference type="EMBL" id="NUU60368.1"/>
    </source>
</evidence>